<comment type="subcellular location">
    <subcellularLocation>
        <location evidence="1">Secreted</location>
    </subcellularLocation>
</comment>
<proteinExistence type="predicted"/>
<keyword evidence="4" id="KW-0677">Repeat</keyword>
<dbReference type="GO" id="GO:0009888">
    <property type="term" value="P:tissue development"/>
    <property type="evidence" value="ECO:0007669"/>
    <property type="project" value="TreeGrafter"/>
</dbReference>
<reference evidence="8" key="1">
    <citation type="submission" date="2020-11" db="EMBL/GenBank/DDBJ databases">
        <authorList>
            <person name="Tran Van P."/>
        </authorList>
    </citation>
    <scope>NUCLEOTIDE SEQUENCE</scope>
</reference>
<dbReference type="GO" id="GO:0005604">
    <property type="term" value="C:basement membrane"/>
    <property type="evidence" value="ECO:0007669"/>
    <property type="project" value="TreeGrafter"/>
</dbReference>
<dbReference type="InterPro" id="IPR002049">
    <property type="entry name" value="LE_dom"/>
</dbReference>
<evidence type="ECO:0000256" key="1">
    <source>
        <dbReference type="ARBA" id="ARBA00004613"/>
    </source>
</evidence>
<dbReference type="PROSITE" id="PS01248">
    <property type="entry name" value="EGF_LAM_1"/>
    <property type="match status" value="1"/>
</dbReference>
<keyword evidence="2" id="KW-0964">Secreted</keyword>
<dbReference type="GO" id="GO:0009887">
    <property type="term" value="P:animal organ morphogenesis"/>
    <property type="evidence" value="ECO:0007669"/>
    <property type="project" value="TreeGrafter"/>
</dbReference>
<dbReference type="OrthoDB" id="5984158at2759"/>
<keyword evidence="5" id="KW-1015">Disulfide bond</keyword>
<dbReference type="FunFam" id="2.10.25.10:FF:000048">
    <property type="entry name" value="Netrin 3"/>
    <property type="match status" value="1"/>
</dbReference>
<dbReference type="SMART" id="SM00180">
    <property type="entry name" value="EGF_Lam"/>
    <property type="match status" value="1"/>
</dbReference>
<accession>A0A7R8WDX7</accession>
<organism evidence="8">
    <name type="scientific">Cyprideis torosa</name>
    <dbReference type="NCBI Taxonomy" id="163714"/>
    <lineage>
        <taxon>Eukaryota</taxon>
        <taxon>Metazoa</taxon>
        <taxon>Ecdysozoa</taxon>
        <taxon>Arthropoda</taxon>
        <taxon>Crustacea</taxon>
        <taxon>Oligostraca</taxon>
        <taxon>Ostracoda</taxon>
        <taxon>Podocopa</taxon>
        <taxon>Podocopida</taxon>
        <taxon>Cytherocopina</taxon>
        <taxon>Cytheroidea</taxon>
        <taxon>Cytherideidae</taxon>
        <taxon>Cyprideis</taxon>
    </lineage>
</organism>
<evidence type="ECO:0000256" key="3">
    <source>
        <dbReference type="ARBA" id="ARBA00022729"/>
    </source>
</evidence>
<dbReference type="PROSITE" id="PS50027">
    <property type="entry name" value="EGF_LAM_2"/>
    <property type="match status" value="1"/>
</dbReference>
<evidence type="ECO:0000313" key="8">
    <source>
        <dbReference type="EMBL" id="CAD7229860.1"/>
    </source>
</evidence>
<dbReference type="Pfam" id="PF00053">
    <property type="entry name" value="EGF_laminin"/>
    <property type="match status" value="1"/>
</dbReference>
<dbReference type="SUPFAM" id="SSF57196">
    <property type="entry name" value="EGF/Laminin"/>
    <property type="match status" value="1"/>
</dbReference>
<evidence type="ECO:0000256" key="4">
    <source>
        <dbReference type="ARBA" id="ARBA00022737"/>
    </source>
</evidence>
<keyword evidence="7" id="KW-0424">Laminin EGF-like domain</keyword>
<dbReference type="CDD" id="cd00055">
    <property type="entry name" value="EGF_Lam"/>
    <property type="match status" value="1"/>
</dbReference>
<dbReference type="GO" id="GO:0005576">
    <property type="term" value="C:extracellular region"/>
    <property type="evidence" value="ECO:0007669"/>
    <property type="project" value="UniProtKB-SubCell"/>
</dbReference>
<evidence type="ECO:0000256" key="7">
    <source>
        <dbReference type="ARBA" id="ARBA00023292"/>
    </source>
</evidence>
<dbReference type="InterPro" id="IPR050440">
    <property type="entry name" value="Laminin/Netrin_ECM"/>
</dbReference>
<dbReference type="EMBL" id="OB662326">
    <property type="protein sequence ID" value="CAD7229860.1"/>
    <property type="molecule type" value="Genomic_DNA"/>
</dbReference>
<evidence type="ECO:0000256" key="6">
    <source>
        <dbReference type="ARBA" id="ARBA00023180"/>
    </source>
</evidence>
<dbReference type="Gene3D" id="2.10.25.10">
    <property type="entry name" value="Laminin"/>
    <property type="match status" value="1"/>
</dbReference>
<dbReference type="AlphaFoldDB" id="A0A7R8WDX7"/>
<feature type="non-terminal residue" evidence="8">
    <location>
        <position position="144"/>
    </location>
</feature>
<sequence>YNYTGWHVNLRSNPSFRSVSVFLFCTCDCHLIGSLGRTCNQTTGQCSCKQGVSGLTCNRCAPGYEQSRSPIEPCVRVKPALSTYAMQPYRPPRYTNSHQAPETNSAHGKTVPNSTATQFCFVSGAKAALGEVLPGGSDDLGPWA</sequence>
<keyword evidence="3" id="KW-0732">Signal</keyword>
<evidence type="ECO:0000256" key="2">
    <source>
        <dbReference type="ARBA" id="ARBA00022525"/>
    </source>
</evidence>
<dbReference type="GO" id="GO:0016358">
    <property type="term" value="P:dendrite development"/>
    <property type="evidence" value="ECO:0007669"/>
    <property type="project" value="TreeGrafter"/>
</dbReference>
<dbReference type="PANTHER" id="PTHR10574:SF365">
    <property type="entry name" value="NETRIN-A-RELATED"/>
    <property type="match status" value="1"/>
</dbReference>
<feature type="non-terminal residue" evidence="8">
    <location>
        <position position="1"/>
    </location>
</feature>
<dbReference type="GO" id="GO:0008045">
    <property type="term" value="P:motor neuron axon guidance"/>
    <property type="evidence" value="ECO:0007669"/>
    <property type="project" value="TreeGrafter"/>
</dbReference>
<name>A0A7R8WDX7_9CRUS</name>
<evidence type="ECO:0000256" key="5">
    <source>
        <dbReference type="ARBA" id="ARBA00023157"/>
    </source>
</evidence>
<gene>
    <name evidence="8" type="ORF">CTOB1V02_LOCUS7725</name>
</gene>
<keyword evidence="6" id="KW-0325">Glycoprotein</keyword>
<dbReference type="PANTHER" id="PTHR10574">
    <property type="entry name" value="NETRIN/LAMININ-RELATED"/>
    <property type="match status" value="1"/>
</dbReference>
<protein>
    <submittedName>
        <fullName evidence="8">Uncharacterized protein</fullName>
    </submittedName>
</protein>